<feature type="region of interest" description="Disordered" evidence="1">
    <location>
        <begin position="305"/>
        <end position="329"/>
    </location>
</feature>
<gene>
    <name evidence="3" type="ORF">WKW82_28505</name>
</gene>
<comment type="caution">
    <text evidence="3">The sequence shown here is derived from an EMBL/GenBank/DDBJ whole genome shotgun (WGS) entry which is preliminary data.</text>
</comment>
<dbReference type="RefSeq" id="WP_340345997.1">
    <property type="nucleotide sequence ID" value="NZ_JBBKZT010000016.1"/>
</dbReference>
<dbReference type="Gene3D" id="1.20.1260.10">
    <property type="match status" value="1"/>
</dbReference>
<dbReference type="NCBIfam" id="TIGR02284">
    <property type="entry name" value="PA2169 family four-helix-bundle protein"/>
    <property type="match status" value="1"/>
</dbReference>
<protein>
    <submittedName>
        <fullName evidence="3">PA2169 family four-helix-bundle protein</fullName>
    </submittedName>
</protein>
<evidence type="ECO:0000259" key="2">
    <source>
        <dbReference type="Pfam" id="PF09537"/>
    </source>
</evidence>
<feature type="region of interest" description="Disordered" evidence="1">
    <location>
        <begin position="1"/>
        <end position="27"/>
    </location>
</feature>
<organism evidence="3 4">
    <name type="scientific">Variovorax rhizosphaerae</name>
    <dbReference type="NCBI Taxonomy" id="1836200"/>
    <lineage>
        <taxon>Bacteria</taxon>
        <taxon>Pseudomonadati</taxon>
        <taxon>Pseudomonadota</taxon>
        <taxon>Betaproteobacteria</taxon>
        <taxon>Burkholderiales</taxon>
        <taxon>Comamonadaceae</taxon>
        <taxon>Variovorax</taxon>
    </lineage>
</organism>
<sequence>MANVQDFPETRDLNRDPITGAPGAHPVGTGVGATGGALAGAAAGAMAGPVGAAVGLVAGAVVGGLGGKAVGERINPTAEDAYWRKSYDTQPYYESGLGYDDYGPAYQLGYTGRGTLGSDWDTVEPTLASRWETDRGTSRLDWPRARAATRAAWDRADETYFSTDEITTGEGPQYGDPMSNDDVVDVLNDLLENTRDGGYGFLACAEEVESPTMKQLFVSRAEGCRQGEAELVQLITSLGGEPAEGGTTAGALHRGWVHVKGSLGANSDLSILESCERGEDTAIARYRKALRQNLPANVRSVVQRQAEGAQRNHDQIRDLRNAARARDEA</sequence>
<feature type="domain" description="DUF2383" evidence="2">
    <location>
        <begin position="182"/>
        <end position="292"/>
    </location>
</feature>
<dbReference type="InterPro" id="IPR012347">
    <property type="entry name" value="Ferritin-like"/>
</dbReference>
<evidence type="ECO:0000256" key="1">
    <source>
        <dbReference type="SAM" id="MobiDB-lite"/>
    </source>
</evidence>
<dbReference type="InterPro" id="IPR019052">
    <property type="entry name" value="DUF2383"/>
</dbReference>
<evidence type="ECO:0000313" key="4">
    <source>
        <dbReference type="Proteomes" id="UP001385892"/>
    </source>
</evidence>
<dbReference type="Pfam" id="PF09537">
    <property type="entry name" value="DUF2383"/>
    <property type="match status" value="1"/>
</dbReference>
<evidence type="ECO:0000313" key="3">
    <source>
        <dbReference type="EMBL" id="MEJ8850611.1"/>
    </source>
</evidence>
<accession>A0ABU8WSU0</accession>
<keyword evidence="4" id="KW-1185">Reference proteome</keyword>
<name>A0ABU8WSU0_9BURK</name>
<proteinExistence type="predicted"/>
<dbReference type="EMBL" id="JBBKZT010000016">
    <property type="protein sequence ID" value="MEJ8850611.1"/>
    <property type="molecule type" value="Genomic_DNA"/>
</dbReference>
<feature type="compositionally biased region" description="Basic and acidic residues" evidence="1">
    <location>
        <begin position="310"/>
        <end position="329"/>
    </location>
</feature>
<reference evidence="3 4" key="1">
    <citation type="submission" date="2024-03" db="EMBL/GenBank/DDBJ databases">
        <title>Novel species of the genus Variovorax.</title>
        <authorList>
            <person name="Liu Q."/>
            <person name="Xin Y.-H."/>
        </authorList>
    </citation>
    <scope>NUCLEOTIDE SEQUENCE [LARGE SCALE GENOMIC DNA]</scope>
    <source>
        <strain evidence="3 4">KACC 18900</strain>
    </source>
</reference>
<dbReference type="InterPro" id="IPR011971">
    <property type="entry name" value="CHP02284"/>
</dbReference>
<dbReference type="Proteomes" id="UP001385892">
    <property type="component" value="Unassembled WGS sequence"/>
</dbReference>